<comment type="subcellular location">
    <subcellularLocation>
        <location evidence="1">Nucleus</location>
    </subcellularLocation>
</comment>
<evidence type="ECO:0000256" key="1">
    <source>
        <dbReference type="ARBA" id="ARBA00004123"/>
    </source>
</evidence>
<evidence type="ECO:0000256" key="6">
    <source>
        <dbReference type="ARBA" id="ARBA00023163"/>
    </source>
</evidence>
<comment type="function">
    <text evidence="8">Component of the Mediator complex, a coactivator involved in the regulated transcription of nearly all RNA polymerase II-dependent genes. Mediator functions as a bridge to convey information from gene-specific regulatory proteins to the basal RNA polymerase II transcription machinery. Mediator is recruited to promoters by direct interactions with regulatory proteins and serves as a scaffold for the assembly of a functional preinitiation complex with RNA polymerase II and the general transcription factors.</text>
</comment>
<comment type="caution">
    <text evidence="11">The sequence shown here is derived from an EMBL/GenBank/DDBJ whole genome shotgun (WGS) entry which is preliminary data.</text>
</comment>
<dbReference type="Proteomes" id="UP000770661">
    <property type="component" value="Unassembled WGS sequence"/>
</dbReference>
<dbReference type="OrthoDB" id="10067025at2759"/>
<keyword evidence="5" id="KW-0010">Activator</keyword>
<evidence type="ECO:0000256" key="7">
    <source>
        <dbReference type="ARBA" id="ARBA00023242"/>
    </source>
</evidence>
<sequence length="311" mass="34013">MAMSGGSPAMMRGSYTGQMAPAQPTGGQGMQQQGSGDSSQTQAQPQRNTAFLCKVGCETVQEVVMRTSEVFTHLKNVQLPNGTTQGAQMSNEKKARIQDNLNAIQRHFKPLRAIYTRVNDDCAGMEYTHIEASDEGRLWSLIPYKDDGDSRADHKKIGDNYRYLVEESRELKEARDATNPVSLGHSSCSFERNALSAPTASRRAPDAWLPNDASVDEARWASETVMRFGGSSDPSSRYIASASAFFSAVGKRWSKRTMVTSGSLRYQKCQGKVFTHALPISASWKSRRSAASFKSFAGAKEATGASNQRVT</sequence>
<proteinExistence type="inferred from homology"/>
<evidence type="ECO:0000256" key="3">
    <source>
        <dbReference type="ARBA" id="ARBA00019664"/>
    </source>
</evidence>
<evidence type="ECO:0000256" key="2">
    <source>
        <dbReference type="ARBA" id="ARBA00010606"/>
    </source>
</evidence>
<dbReference type="GO" id="GO:0016592">
    <property type="term" value="C:mediator complex"/>
    <property type="evidence" value="ECO:0007669"/>
    <property type="project" value="TreeGrafter"/>
</dbReference>
<keyword evidence="6" id="KW-0804">Transcription</keyword>
<evidence type="ECO:0000256" key="8">
    <source>
        <dbReference type="ARBA" id="ARBA00025687"/>
    </source>
</evidence>
<dbReference type="EMBL" id="JACEEZ010016686">
    <property type="protein sequence ID" value="KAG0718090.1"/>
    <property type="molecule type" value="Genomic_DNA"/>
</dbReference>
<comment type="similarity">
    <text evidence="2">Belongs to the Mediator complex subunit 30 family.</text>
</comment>
<keyword evidence="7" id="KW-0539">Nucleus</keyword>
<dbReference type="Pfam" id="PF11315">
    <property type="entry name" value="Med30"/>
    <property type="match status" value="1"/>
</dbReference>
<feature type="region of interest" description="Disordered" evidence="10">
    <location>
        <begin position="1"/>
        <end position="45"/>
    </location>
</feature>
<evidence type="ECO:0000256" key="4">
    <source>
        <dbReference type="ARBA" id="ARBA00023015"/>
    </source>
</evidence>
<protein>
    <recommendedName>
        <fullName evidence="3">Mediator of RNA polymerase II transcription subunit 30</fullName>
    </recommendedName>
    <alternativeName>
        <fullName evidence="9">Mediator complex subunit 30</fullName>
    </alternativeName>
</protein>
<reference evidence="11" key="1">
    <citation type="submission" date="2020-07" db="EMBL/GenBank/DDBJ databases">
        <title>The High-quality genome of the commercially important snow crab, Chionoecetes opilio.</title>
        <authorList>
            <person name="Jeong J.-H."/>
            <person name="Ryu S."/>
        </authorList>
    </citation>
    <scope>NUCLEOTIDE SEQUENCE</scope>
    <source>
        <strain evidence="11">MADBK_172401_WGS</strain>
        <tissue evidence="11">Digestive gland</tissue>
    </source>
</reference>
<evidence type="ECO:0000313" key="11">
    <source>
        <dbReference type="EMBL" id="KAG0718090.1"/>
    </source>
</evidence>
<keyword evidence="4" id="KW-0805">Transcription regulation</keyword>
<keyword evidence="12" id="KW-1185">Reference proteome</keyword>
<evidence type="ECO:0000313" key="12">
    <source>
        <dbReference type="Proteomes" id="UP000770661"/>
    </source>
</evidence>
<dbReference type="PANTHER" id="PTHR31705:SF4">
    <property type="entry name" value="MEDIATOR OF RNA POLYMERASE II TRANSCRIPTION SUBUNIT 30"/>
    <property type="match status" value="1"/>
</dbReference>
<evidence type="ECO:0000256" key="10">
    <source>
        <dbReference type="SAM" id="MobiDB-lite"/>
    </source>
</evidence>
<name>A0A8J4XZR3_CHIOP</name>
<dbReference type="PANTHER" id="PTHR31705">
    <property type="entry name" value="MEDIATOR OF RNA POLYMERASE II TRANSCRIPTION SUBUNIT 30"/>
    <property type="match status" value="1"/>
</dbReference>
<feature type="compositionally biased region" description="Low complexity" evidence="10">
    <location>
        <begin position="20"/>
        <end position="44"/>
    </location>
</feature>
<evidence type="ECO:0000256" key="9">
    <source>
        <dbReference type="ARBA" id="ARBA00031981"/>
    </source>
</evidence>
<dbReference type="GO" id="GO:0003712">
    <property type="term" value="F:transcription coregulator activity"/>
    <property type="evidence" value="ECO:0007669"/>
    <property type="project" value="TreeGrafter"/>
</dbReference>
<organism evidence="11 12">
    <name type="scientific">Chionoecetes opilio</name>
    <name type="common">Atlantic snow crab</name>
    <name type="synonym">Cancer opilio</name>
    <dbReference type="NCBI Taxonomy" id="41210"/>
    <lineage>
        <taxon>Eukaryota</taxon>
        <taxon>Metazoa</taxon>
        <taxon>Ecdysozoa</taxon>
        <taxon>Arthropoda</taxon>
        <taxon>Crustacea</taxon>
        <taxon>Multicrustacea</taxon>
        <taxon>Malacostraca</taxon>
        <taxon>Eumalacostraca</taxon>
        <taxon>Eucarida</taxon>
        <taxon>Decapoda</taxon>
        <taxon>Pleocyemata</taxon>
        <taxon>Brachyura</taxon>
        <taxon>Eubrachyura</taxon>
        <taxon>Majoidea</taxon>
        <taxon>Majidae</taxon>
        <taxon>Chionoecetes</taxon>
    </lineage>
</organism>
<dbReference type="AlphaFoldDB" id="A0A8J4XZR3"/>
<evidence type="ECO:0000256" key="5">
    <source>
        <dbReference type="ARBA" id="ARBA00023159"/>
    </source>
</evidence>
<dbReference type="InterPro" id="IPR021019">
    <property type="entry name" value="Mediator_Med30_met"/>
</dbReference>
<gene>
    <name evidence="11" type="primary">med30</name>
    <name evidence="11" type="ORF">GWK47_053150</name>
</gene>
<dbReference type="GO" id="GO:0045893">
    <property type="term" value="P:positive regulation of DNA-templated transcription"/>
    <property type="evidence" value="ECO:0007669"/>
    <property type="project" value="TreeGrafter"/>
</dbReference>
<accession>A0A8J4XZR3</accession>